<organism evidence="2 3">
    <name type="scientific">Paenibacillus hexagrammi</name>
    <dbReference type="NCBI Taxonomy" id="2908839"/>
    <lineage>
        <taxon>Bacteria</taxon>
        <taxon>Bacillati</taxon>
        <taxon>Bacillota</taxon>
        <taxon>Bacilli</taxon>
        <taxon>Bacillales</taxon>
        <taxon>Paenibacillaceae</taxon>
        <taxon>Paenibacillus</taxon>
    </lineage>
</organism>
<dbReference type="Pfam" id="PF06182">
    <property type="entry name" value="ABC2_membrane_6"/>
    <property type="match status" value="1"/>
</dbReference>
<reference evidence="2 3" key="1">
    <citation type="journal article" date="2024" name="Int. J. Syst. Evol. Microbiol.">
        <title>Paenibacillus hexagrammi sp. nov., a novel bacterium isolated from the gut content of Hexagrammos agrammus.</title>
        <authorList>
            <person name="Jung H.K."/>
            <person name="Kim D.G."/>
            <person name="Zin H."/>
            <person name="Park J."/>
            <person name="Jung H."/>
            <person name="Kim Y.O."/>
            <person name="Kong H.J."/>
            <person name="Kim J.W."/>
            <person name="Kim Y.S."/>
        </authorList>
    </citation>
    <scope>NUCLEOTIDE SEQUENCE [LARGE SCALE GENOMIC DNA]</scope>
    <source>
        <strain evidence="2 3">YPD9-1</strain>
    </source>
</reference>
<dbReference type="RefSeq" id="WP_235117925.1">
    <property type="nucleotide sequence ID" value="NZ_CP090978.1"/>
</dbReference>
<keyword evidence="1" id="KW-0472">Membrane</keyword>
<keyword evidence="1" id="KW-0812">Transmembrane</keyword>
<evidence type="ECO:0000313" key="2">
    <source>
        <dbReference type="EMBL" id="UJF31579.1"/>
    </source>
</evidence>
<feature type="transmembrane region" description="Helical" evidence="1">
    <location>
        <begin position="114"/>
        <end position="135"/>
    </location>
</feature>
<proteinExistence type="predicted"/>
<evidence type="ECO:0000256" key="1">
    <source>
        <dbReference type="SAM" id="Phobius"/>
    </source>
</evidence>
<protein>
    <submittedName>
        <fullName evidence="2">ABC-2 family transporter protein</fullName>
    </submittedName>
</protein>
<dbReference type="EMBL" id="CP090978">
    <property type="protein sequence ID" value="UJF31579.1"/>
    <property type="molecule type" value="Genomic_DNA"/>
</dbReference>
<name>A0ABY3SC51_9BACL</name>
<evidence type="ECO:0000313" key="3">
    <source>
        <dbReference type="Proteomes" id="UP001649230"/>
    </source>
</evidence>
<dbReference type="Proteomes" id="UP001649230">
    <property type="component" value="Chromosome"/>
</dbReference>
<feature type="transmembrane region" description="Helical" evidence="1">
    <location>
        <begin position="236"/>
        <end position="255"/>
    </location>
</feature>
<keyword evidence="1" id="KW-1133">Transmembrane helix</keyword>
<gene>
    <name evidence="2" type="ORF">L0M14_17395</name>
</gene>
<feature type="transmembrane region" description="Helical" evidence="1">
    <location>
        <begin position="147"/>
        <end position="174"/>
    </location>
</feature>
<dbReference type="InterPro" id="IPR010390">
    <property type="entry name" value="ABC-2_transporter-like"/>
</dbReference>
<dbReference type="PANTHER" id="PTHR36832">
    <property type="entry name" value="SLR1174 PROTEIN-RELATED"/>
    <property type="match status" value="1"/>
</dbReference>
<accession>A0ABY3SC51</accession>
<dbReference type="PANTHER" id="PTHR36832:SF1">
    <property type="entry name" value="SLR1174 PROTEIN"/>
    <property type="match status" value="1"/>
</dbReference>
<sequence>MRAWQLFWNKYKALCRVEWAVLLAYRSESVIWMAGALIQPLVSLAVWLSISSGGSVAGFNAHDYIVYFLGVLLVDRLTSTWDVWDLDANIQDGSLSSKLVRPFHPIHWSIAQNLVYKMFFAVVLIPAWLVLAWIFPALRLEASPSLYVLAVLAILLSSAQRLLIGFEFGLLAFWTNRATAIYGLYEGLHLFLAGRLAPLTMFPEWVEMTARWLPFYGAVGFPVELLTGKLQGGAGAILPNFAVQFAWLLLLYAVYRWEWRQGIKKFGAVGG</sequence>
<feature type="transmembrane region" description="Helical" evidence="1">
    <location>
        <begin position="181"/>
        <end position="202"/>
    </location>
</feature>
<keyword evidence="3" id="KW-1185">Reference proteome</keyword>